<evidence type="ECO:0000313" key="7">
    <source>
        <dbReference type="Proteomes" id="UP000663844"/>
    </source>
</evidence>
<dbReference type="Proteomes" id="UP000663844">
    <property type="component" value="Unassembled WGS sequence"/>
</dbReference>
<gene>
    <name evidence="6" type="ORF">OXD698_LOCUS6157</name>
</gene>
<proteinExistence type="predicted"/>
<name>A0A818MWM9_9BILA</name>
<accession>A0A818MWM9</accession>
<keyword evidence="2 5" id="KW-0812">Transmembrane</keyword>
<evidence type="ECO:0000256" key="5">
    <source>
        <dbReference type="SAM" id="Phobius"/>
    </source>
</evidence>
<sequence>MKLVALIAAGILAVTCILYIVSNALPSWGQISFGGFSSSYGLWKSCRSTPVETECFSIKCPIKDDESGLCGRILAGRAFMTLACILSGITTISLLLCAFTDVGKNRILLLITKALAFGCLIMGIIGVAVGGSSLQKVPNEGDFKYKLGTAAIIGIITIIINLVGAVASVFIKQS</sequence>
<dbReference type="EMBL" id="CAJOAZ010000264">
    <property type="protein sequence ID" value="CAF3595854.1"/>
    <property type="molecule type" value="Genomic_DNA"/>
</dbReference>
<evidence type="ECO:0000256" key="4">
    <source>
        <dbReference type="ARBA" id="ARBA00023136"/>
    </source>
</evidence>
<evidence type="ECO:0000256" key="1">
    <source>
        <dbReference type="ARBA" id="ARBA00004141"/>
    </source>
</evidence>
<dbReference type="Pfam" id="PF00822">
    <property type="entry name" value="PMP22_Claudin"/>
    <property type="match status" value="1"/>
</dbReference>
<feature type="transmembrane region" description="Helical" evidence="5">
    <location>
        <begin position="78"/>
        <end position="100"/>
    </location>
</feature>
<feature type="transmembrane region" description="Helical" evidence="5">
    <location>
        <begin position="149"/>
        <end position="171"/>
    </location>
</feature>
<comment type="subcellular location">
    <subcellularLocation>
        <location evidence="1">Membrane</location>
        <topology evidence="1">Multi-pass membrane protein</topology>
    </subcellularLocation>
</comment>
<evidence type="ECO:0000313" key="6">
    <source>
        <dbReference type="EMBL" id="CAF3595854.1"/>
    </source>
</evidence>
<protein>
    <submittedName>
        <fullName evidence="6">Uncharacterized protein</fullName>
    </submittedName>
</protein>
<feature type="transmembrane region" description="Helical" evidence="5">
    <location>
        <begin position="107"/>
        <end position="129"/>
    </location>
</feature>
<keyword evidence="4 5" id="KW-0472">Membrane</keyword>
<dbReference type="GO" id="GO:0016020">
    <property type="term" value="C:membrane"/>
    <property type="evidence" value="ECO:0007669"/>
    <property type="project" value="UniProtKB-SubCell"/>
</dbReference>
<dbReference type="Gene3D" id="1.20.140.150">
    <property type="match status" value="1"/>
</dbReference>
<dbReference type="InterPro" id="IPR004031">
    <property type="entry name" value="PMP22/EMP/MP20/Claudin"/>
</dbReference>
<evidence type="ECO:0000256" key="2">
    <source>
        <dbReference type="ARBA" id="ARBA00022692"/>
    </source>
</evidence>
<evidence type="ECO:0000256" key="3">
    <source>
        <dbReference type="ARBA" id="ARBA00022989"/>
    </source>
</evidence>
<reference evidence="6" key="1">
    <citation type="submission" date="2021-02" db="EMBL/GenBank/DDBJ databases">
        <authorList>
            <person name="Nowell W R."/>
        </authorList>
    </citation>
    <scope>NUCLEOTIDE SEQUENCE</scope>
</reference>
<comment type="caution">
    <text evidence="6">The sequence shown here is derived from an EMBL/GenBank/DDBJ whole genome shotgun (WGS) entry which is preliminary data.</text>
</comment>
<dbReference type="AlphaFoldDB" id="A0A818MWM9"/>
<keyword evidence="3 5" id="KW-1133">Transmembrane helix</keyword>
<organism evidence="6 7">
    <name type="scientific">Adineta steineri</name>
    <dbReference type="NCBI Taxonomy" id="433720"/>
    <lineage>
        <taxon>Eukaryota</taxon>
        <taxon>Metazoa</taxon>
        <taxon>Spiralia</taxon>
        <taxon>Gnathifera</taxon>
        <taxon>Rotifera</taxon>
        <taxon>Eurotatoria</taxon>
        <taxon>Bdelloidea</taxon>
        <taxon>Adinetida</taxon>
        <taxon>Adinetidae</taxon>
        <taxon>Adineta</taxon>
    </lineage>
</organism>